<evidence type="ECO:0000313" key="2">
    <source>
        <dbReference type="Proteomes" id="UP000518300"/>
    </source>
</evidence>
<dbReference type="SUPFAM" id="SSF50129">
    <property type="entry name" value="GroES-like"/>
    <property type="match status" value="1"/>
</dbReference>
<dbReference type="AlphaFoldDB" id="A0A848LZF8"/>
<feature type="non-terminal residue" evidence="1">
    <location>
        <position position="56"/>
    </location>
</feature>
<accession>A0A848LZF8</accession>
<protein>
    <submittedName>
        <fullName evidence="1">NAD(P)-dependent alcohol dehydrogenase</fullName>
    </submittedName>
</protein>
<dbReference type="Proteomes" id="UP000518300">
    <property type="component" value="Unassembled WGS sequence"/>
</dbReference>
<organism evidence="1 2">
    <name type="scientific">Pyxidicoccus fallax</name>
    <dbReference type="NCBI Taxonomy" id="394095"/>
    <lineage>
        <taxon>Bacteria</taxon>
        <taxon>Pseudomonadati</taxon>
        <taxon>Myxococcota</taxon>
        <taxon>Myxococcia</taxon>
        <taxon>Myxococcales</taxon>
        <taxon>Cystobacterineae</taxon>
        <taxon>Myxococcaceae</taxon>
        <taxon>Pyxidicoccus</taxon>
    </lineage>
</organism>
<dbReference type="Gene3D" id="3.90.180.10">
    <property type="entry name" value="Medium-chain alcohol dehydrogenases, catalytic domain"/>
    <property type="match status" value="1"/>
</dbReference>
<name>A0A848LZF8_9BACT</name>
<comment type="caution">
    <text evidence="1">The sequence shown here is derived from an EMBL/GenBank/DDBJ whole genome shotgun (WGS) entry which is preliminary data.</text>
</comment>
<dbReference type="EMBL" id="JABBJJ010000687">
    <property type="protein sequence ID" value="NMO23608.1"/>
    <property type="molecule type" value="Genomic_DNA"/>
</dbReference>
<proteinExistence type="predicted"/>
<keyword evidence="2" id="KW-1185">Reference proteome</keyword>
<dbReference type="InterPro" id="IPR011032">
    <property type="entry name" value="GroES-like_sf"/>
</dbReference>
<gene>
    <name evidence="1" type="ORF">HG543_53485</name>
</gene>
<sequence>MKAIELQKPGSIDGWVQVEKPEPKPGPGQALVRIRAVSLNFRDLFIAIGKYPGLPS</sequence>
<evidence type="ECO:0000313" key="1">
    <source>
        <dbReference type="EMBL" id="NMO23608.1"/>
    </source>
</evidence>
<reference evidence="1 2" key="1">
    <citation type="submission" date="2020-04" db="EMBL/GenBank/DDBJ databases">
        <title>Draft genome of Pyxidicoccus fallax type strain.</title>
        <authorList>
            <person name="Whitworth D.E."/>
        </authorList>
    </citation>
    <scope>NUCLEOTIDE SEQUENCE [LARGE SCALE GENOMIC DNA]</scope>
    <source>
        <strain evidence="1 2">DSM 14698</strain>
    </source>
</reference>